<comment type="caution">
    <text evidence="2">The sequence shown here is derived from an EMBL/GenBank/DDBJ whole genome shotgun (WGS) entry which is preliminary data.</text>
</comment>
<evidence type="ECO:0000313" key="2">
    <source>
        <dbReference type="EMBL" id="TXH79665.1"/>
    </source>
</evidence>
<reference evidence="2 3" key="1">
    <citation type="submission" date="2018-09" db="EMBL/GenBank/DDBJ databases">
        <title>Metagenome Assembled Genomes from an Advanced Water Purification Facility.</title>
        <authorList>
            <person name="Stamps B.W."/>
            <person name="Spear J.R."/>
        </authorList>
    </citation>
    <scope>NUCLEOTIDE SEQUENCE [LARGE SCALE GENOMIC DNA]</scope>
    <source>
        <strain evidence="2">Bin_27_1</strain>
    </source>
</reference>
<dbReference type="SUPFAM" id="SSF52540">
    <property type="entry name" value="P-loop containing nucleoside triphosphate hydrolases"/>
    <property type="match status" value="1"/>
</dbReference>
<name>A0A5C7S9R6_THASP</name>
<dbReference type="RefSeq" id="WP_043743450.1">
    <property type="nucleotide sequence ID" value="NZ_JAKLLK010000067.1"/>
</dbReference>
<proteinExistence type="predicted"/>
<dbReference type="InterPro" id="IPR047610">
    <property type="entry name" value="ImuA_translesion"/>
</dbReference>
<dbReference type="NCBIfam" id="NF033429">
    <property type="entry name" value="ImuA_translesion"/>
    <property type="match status" value="1"/>
</dbReference>
<evidence type="ECO:0000256" key="1">
    <source>
        <dbReference type="SAM" id="MobiDB-lite"/>
    </source>
</evidence>
<gene>
    <name evidence="2" type="primary">imuA</name>
    <name evidence="2" type="ORF">E6Q80_19935</name>
</gene>
<organism evidence="2 3">
    <name type="scientific">Thauera aminoaromatica</name>
    <dbReference type="NCBI Taxonomy" id="164330"/>
    <lineage>
        <taxon>Bacteria</taxon>
        <taxon>Pseudomonadati</taxon>
        <taxon>Pseudomonadota</taxon>
        <taxon>Betaproteobacteria</taxon>
        <taxon>Rhodocyclales</taxon>
        <taxon>Zoogloeaceae</taxon>
        <taxon>Thauera</taxon>
    </lineage>
</organism>
<sequence>MALPLQRHADASLRAVAPAATGTHGVLAGLPAGSVWQASRLAGAAGAVLPTGFSALDAELPGGGWPAGALIELLADRPGVGELSLLLPLLGATPPACWIVCIAPPLLPYAPALANAGVPLARLLVVRPERREDLLWAARQALLSGSCACVLAWPQRIDNAGLRRLQLAAEESATPLFLFRPGSVAGQPSPAVLRIALAPQPEGLQLRILKRRGPLAAAPLVLALPPGASPVPKASRAGQSPRMPLSAASHPTASTTVAPVAPACKPEARRFL</sequence>
<dbReference type="Proteomes" id="UP000321192">
    <property type="component" value="Unassembled WGS sequence"/>
</dbReference>
<accession>A0A5C7S9R6</accession>
<dbReference type="AlphaFoldDB" id="A0A5C7S9R6"/>
<protein>
    <submittedName>
        <fullName evidence="2">Translesion DNA synthesis-associated protein ImuA</fullName>
    </submittedName>
</protein>
<feature type="region of interest" description="Disordered" evidence="1">
    <location>
        <begin position="231"/>
        <end position="259"/>
    </location>
</feature>
<dbReference type="Gene3D" id="3.40.50.300">
    <property type="entry name" value="P-loop containing nucleotide triphosphate hydrolases"/>
    <property type="match status" value="1"/>
</dbReference>
<dbReference type="InterPro" id="IPR027417">
    <property type="entry name" value="P-loop_NTPase"/>
</dbReference>
<dbReference type="EMBL" id="SSFD01000338">
    <property type="protein sequence ID" value="TXH79665.1"/>
    <property type="molecule type" value="Genomic_DNA"/>
</dbReference>
<evidence type="ECO:0000313" key="3">
    <source>
        <dbReference type="Proteomes" id="UP000321192"/>
    </source>
</evidence>